<dbReference type="GO" id="GO:0046930">
    <property type="term" value="C:pore complex"/>
    <property type="evidence" value="ECO:0007669"/>
    <property type="project" value="UniProtKB-KW"/>
</dbReference>
<dbReference type="GO" id="GO:0034220">
    <property type="term" value="P:monoatomic ion transmembrane transport"/>
    <property type="evidence" value="ECO:0007669"/>
    <property type="project" value="InterPro"/>
</dbReference>
<comment type="subcellular location">
    <subcellularLocation>
        <location evidence="1">Cell outer membrane</location>
        <topology evidence="1">Multi-pass membrane protein</topology>
    </subcellularLocation>
</comment>
<evidence type="ECO:0000256" key="4">
    <source>
        <dbReference type="ARBA" id="ARBA00022452"/>
    </source>
</evidence>
<keyword evidence="3" id="KW-0813">Transport</keyword>
<keyword evidence="8" id="KW-0626">Porin</keyword>
<keyword evidence="7" id="KW-0406">Ion transport</keyword>
<protein>
    <submittedName>
        <fullName evidence="13">Porin</fullName>
    </submittedName>
</protein>
<evidence type="ECO:0000256" key="2">
    <source>
        <dbReference type="ARBA" id="ARBA00011233"/>
    </source>
</evidence>
<dbReference type="OrthoDB" id="8982743at2"/>
<sequence>MKLSKPYLISLTALAAAGSAHAQSSVTLYGTIDTSLTFVHNATATGKNLWSLGNNSGGDLSGTRWGLKGQEDLGAGLKAIFQLENGFNPTTGALGQGSREFGRQAFVGLASDQYGTLTLGRQYDPLVDLVQGITEDNYFGSVFATVGDVDNYDNSSRTSNAIKYVSPVYAGLQVEGMYALGGVAGQTGSGQTWSVAAAYNNGPISVAAGYFVADNPTGTVAQRTTWGGTSDGTFDGSLVNLGYQSAKSINIARVAAQYVAGPFTFGAGYSNAQYKSDSQSTFASTEKFNTGQGFVNYQATPALLVGVGYSYTKSSGDTGATYHQVSLGADYNLSKRTDVYLVGAWQHASGETLNADGTGVVNAQASVGSYGYPGTNTQELVSLGLRHKF</sequence>
<evidence type="ECO:0000259" key="12">
    <source>
        <dbReference type="Pfam" id="PF13609"/>
    </source>
</evidence>
<dbReference type="KEGG" id="buz:AYM40_23165"/>
<dbReference type="SUPFAM" id="SSF56935">
    <property type="entry name" value="Porins"/>
    <property type="match status" value="1"/>
</dbReference>
<evidence type="ECO:0000256" key="7">
    <source>
        <dbReference type="ARBA" id="ARBA00023065"/>
    </source>
</evidence>
<keyword evidence="10" id="KW-0998">Cell outer membrane</keyword>
<dbReference type="InterPro" id="IPR002299">
    <property type="entry name" value="Porin_Neis"/>
</dbReference>
<feature type="signal peptide" evidence="11">
    <location>
        <begin position="1"/>
        <end position="22"/>
    </location>
</feature>
<dbReference type="CDD" id="cd00342">
    <property type="entry name" value="gram_neg_porins"/>
    <property type="match status" value="1"/>
</dbReference>
<evidence type="ECO:0000256" key="5">
    <source>
        <dbReference type="ARBA" id="ARBA00022692"/>
    </source>
</evidence>
<dbReference type="GO" id="GO:0009279">
    <property type="term" value="C:cell outer membrane"/>
    <property type="evidence" value="ECO:0007669"/>
    <property type="project" value="UniProtKB-SubCell"/>
</dbReference>
<proteinExistence type="predicted"/>
<dbReference type="PANTHER" id="PTHR34501:SF9">
    <property type="entry name" value="MAJOR OUTER MEMBRANE PROTEIN P.IA"/>
    <property type="match status" value="1"/>
</dbReference>
<keyword evidence="6 11" id="KW-0732">Signal</keyword>
<dbReference type="Proteomes" id="UP000076852">
    <property type="component" value="Chromosome 2"/>
</dbReference>
<feature type="domain" description="Porin" evidence="12">
    <location>
        <begin position="11"/>
        <end position="348"/>
    </location>
</feature>
<reference evidence="13 14" key="1">
    <citation type="journal article" date="2016" name="Gene">
        <title>PacBio SMRT assembly of a complex multi-replicon genome reveals chlorocatechol degradative operon in a region of genome plasticity.</title>
        <authorList>
            <person name="Ricker N."/>
            <person name="Shen S.Y."/>
            <person name="Goordial J."/>
            <person name="Jin S."/>
            <person name="Fulthorpe R.R."/>
        </authorList>
    </citation>
    <scope>NUCLEOTIDE SEQUENCE [LARGE SCALE GENOMIC DNA]</scope>
    <source>
        <strain evidence="13 14">OLGA172</strain>
    </source>
</reference>
<dbReference type="InterPro" id="IPR050298">
    <property type="entry name" value="Gram-neg_bact_OMP"/>
</dbReference>
<dbReference type="PRINTS" id="PR00182">
    <property type="entry name" value="ECOLNEIPORIN"/>
</dbReference>
<feature type="chain" id="PRO_5007893831" evidence="11">
    <location>
        <begin position="23"/>
        <end position="389"/>
    </location>
</feature>
<dbReference type="Gene3D" id="2.40.160.10">
    <property type="entry name" value="Porin"/>
    <property type="match status" value="1"/>
</dbReference>
<evidence type="ECO:0000313" key="13">
    <source>
        <dbReference type="EMBL" id="ANB75293.1"/>
    </source>
</evidence>
<dbReference type="PANTHER" id="PTHR34501">
    <property type="entry name" value="PROTEIN YDDL-RELATED"/>
    <property type="match status" value="1"/>
</dbReference>
<dbReference type="Pfam" id="PF13609">
    <property type="entry name" value="Porin_4"/>
    <property type="match status" value="1"/>
</dbReference>
<dbReference type="GO" id="GO:0015288">
    <property type="term" value="F:porin activity"/>
    <property type="evidence" value="ECO:0007669"/>
    <property type="project" value="UniProtKB-KW"/>
</dbReference>
<name>A0A167WAG2_9BURK</name>
<dbReference type="EMBL" id="CP014579">
    <property type="protein sequence ID" value="ANB75293.1"/>
    <property type="molecule type" value="Genomic_DNA"/>
</dbReference>
<keyword evidence="5" id="KW-0812">Transmembrane</keyword>
<evidence type="ECO:0000313" key="14">
    <source>
        <dbReference type="Proteomes" id="UP000076852"/>
    </source>
</evidence>
<organism evidence="13 14">
    <name type="scientific">Paraburkholderia phytofirmans OLGA172</name>
    <dbReference type="NCBI Taxonomy" id="1417228"/>
    <lineage>
        <taxon>Bacteria</taxon>
        <taxon>Pseudomonadati</taxon>
        <taxon>Pseudomonadota</taxon>
        <taxon>Betaproteobacteria</taxon>
        <taxon>Burkholderiales</taxon>
        <taxon>Burkholderiaceae</taxon>
        <taxon>Paraburkholderia</taxon>
    </lineage>
</organism>
<gene>
    <name evidence="13" type="ORF">AYM40_23165</name>
</gene>
<evidence type="ECO:0000256" key="6">
    <source>
        <dbReference type="ARBA" id="ARBA00022729"/>
    </source>
</evidence>
<evidence type="ECO:0000256" key="10">
    <source>
        <dbReference type="ARBA" id="ARBA00023237"/>
    </source>
</evidence>
<keyword evidence="9" id="KW-0472">Membrane</keyword>
<dbReference type="PRINTS" id="PR00184">
    <property type="entry name" value="NEISSPPORIN"/>
</dbReference>
<dbReference type="InterPro" id="IPR033900">
    <property type="entry name" value="Gram_neg_porin_domain"/>
</dbReference>
<keyword evidence="14" id="KW-1185">Reference proteome</keyword>
<accession>A0A167WAG2</accession>
<evidence type="ECO:0000256" key="9">
    <source>
        <dbReference type="ARBA" id="ARBA00023136"/>
    </source>
</evidence>
<dbReference type="InterPro" id="IPR001702">
    <property type="entry name" value="Porin_Gram-ve"/>
</dbReference>
<evidence type="ECO:0000256" key="8">
    <source>
        <dbReference type="ARBA" id="ARBA00023114"/>
    </source>
</evidence>
<dbReference type="RefSeq" id="WP_063498581.1">
    <property type="nucleotide sequence ID" value="NZ_CP014579.1"/>
</dbReference>
<evidence type="ECO:0000256" key="1">
    <source>
        <dbReference type="ARBA" id="ARBA00004571"/>
    </source>
</evidence>
<evidence type="ECO:0000256" key="11">
    <source>
        <dbReference type="SAM" id="SignalP"/>
    </source>
</evidence>
<dbReference type="InterPro" id="IPR023614">
    <property type="entry name" value="Porin_dom_sf"/>
</dbReference>
<dbReference type="AlphaFoldDB" id="A0A167WAG2"/>
<comment type="subunit">
    <text evidence="2">Homotrimer.</text>
</comment>
<keyword evidence="4" id="KW-1134">Transmembrane beta strand</keyword>
<dbReference type="STRING" id="1804984.AYM40_23165"/>
<evidence type="ECO:0000256" key="3">
    <source>
        <dbReference type="ARBA" id="ARBA00022448"/>
    </source>
</evidence>